<dbReference type="AlphaFoldDB" id="A0A6P6MUD5"/>
<keyword evidence="2" id="KW-0812">Transmembrane</keyword>
<feature type="domain" description="THD" evidence="3">
    <location>
        <begin position="98"/>
        <end position="246"/>
    </location>
</feature>
<reference evidence="5" key="1">
    <citation type="submission" date="2025-08" db="UniProtKB">
        <authorList>
            <consortium name="RefSeq"/>
        </authorList>
    </citation>
    <scope>IDENTIFICATION</scope>
    <source>
        <strain evidence="5">Wakin</strain>
        <tissue evidence="5">Muscle</tissue>
    </source>
</reference>
<dbReference type="InterPro" id="IPR008983">
    <property type="entry name" value="Tumour_necrosis_fac-like_dom"/>
</dbReference>
<organism evidence="4 5">
    <name type="scientific">Carassius auratus</name>
    <name type="common">Goldfish</name>
    <dbReference type="NCBI Taxonomy" id="7957"/>
    <lineage>
        <taxon>Eukaryota</taxon>
        <taxon>Metazoa</taxon>
        <taxon>Chordata</taxon>
        <taxon>Craniata</taxon>
        <taxon>Vertebrata</taxon>
        <taxon>Euteleostomi</taxon>
        <taxon>Actinopterygii</taxon>
        <taxon>Neopterygii</taxon>
        <taxon>Teleostei</taxon>
        <taxon>Ostariophysi</taxon>
        <taxon>Cypriniformes</taxon>
        <taxon>Cyprinidae</taxon>
        <taxon>Cyprininae</taxon>
        <taxon>Carassius</taxon>
    </lineage>
</organism>
<accession>A0A6P6MUD5</accession>
<dbReference type="InterPro" id="IPR006052">
    <property type="entry name" value="TNF_dom"/>
</dbReference>
<keyword evidence="4" id="KW-1185">Reference proteome</keyword>
<keyword evidence="2" id="KW-0472">Membrane</keyword>
<evidence type="ECO:0000259" key="3">
    <source>
        <dbReference type="PROSITE" id="PS50049"/>
    </source>
</evidence>
<name>A0A6P6MUD5_CARAU</name>
<dbReference type="RefSeq" id="XP_026099954.1">
    <property type="nucleotide sequence ID" value="XM_026244169.1"/>
</dbReference>
<proteinExistence type="inferred from homology"/>
<dbReference type="OrthoDB" id="9936525at2759"/>
<sequence length="251" mass="28977">MEVTNEEAACKVYAVLMEPEIVSRLRKKYHSLRRQVCLIQSISLLLCFSCCVFTLLNHAFPPQCTENGTKGISKFEMQHQVLESNSREETKPKQRDTSFIRLTVKNDHPFTKAGFVPWMATPEYQSPDSTSYFILEEDNESLKILHEGTYKVSLQITYRKFSEQPENEEILLQHDINHDTAAYPLDLPLLTHCETVNSTNWRKSLFSEGIFYLNSGDKLKVFSNNLNLIDVGDKFVQKTFFVVYPHFTSCG</sequence>
<dbReference type="PROSITE" id="PS50049">
    <property type="entry name" value="THD_2"/>
    <property type="match status" value="1"/>
</dbReference>
<evidence type="ECO:0000256" key="1">
    <source>
        <dbReference type="ARBA" id="ARBA00008670"/>
    </source>
</evidence>
<comment type="similarity">
    <text evidence="1">Belongs to the tumor necrosis factor family.</text>
</comment>
<evidence type="ECO:0000313" key="4">
    <source>
        <dbReference type="Proteomes" id="UP000515129"/>
    </source>
</evidence>
<dbReference type="Gene3D" id="2.60.120.40">
    <property type="match status" value="1"/>
</dbReference>
<dbReference type="SUPFAM" id="SSF49842">
    <property type="entry name" value="TNF-like"/>
    <property type="match status" value="1"/>
</dbReference>
<dbReference type="KEGG" id="caua:113070747"/>
<dbReference type="GeneID" id="113070747"/>
<dbReference type="GO" id="GO:0005164">
    <property type="term" value="F:tumor necrosis factor receptor binding"/>
    <property type="evidence" value="ECO:0007669"/>
    <property type="project" value="InterPro"/>
</dbReference>
<evidence type="ECO:0000256" key="2">
    <source>
        <dbReference type="SAM" id="Phobius"/>
    </source>
</evidence>
<feature type="transmembrane region" description="Helical" evidence="2">
    <location>
        <begin position="36"/>
        <end position="56"/>
    </location>
</feature>
<dbReference type="GO" id="GO:0016020">
    <property type="term" value="C:membrane"/>
    <property type="evidence" value="ECO:0007669"/>
    <property type="project" value="InterPro"/>
</dbReference>
<dbReference type="GO" id="GO:0006955">
    <property type="term" value="P:immune response"/>
    <property type="evidence" value="ECO:0007669"/>
    <property type="project" value="InterPro"/>
</dbReference>
<protein>
    <submittedName>
        <fullName evidence="5">Uncharacterized protein LOC113070747</fullName>
    </submittedName>
</protein>
<keyword evidence="2" id="KW-1133">Transmembrane helix</keyword>
<gene>
    <name evidence="5" type="primary">LOC113070747</name>
</gene>
<dbReference type="Proteomes" id="UP000515129">
    <property type="component" value="Unplaced"/>
</dbReference>
<dbReference type="Pfam" id="PF00229">
    <property type="entry name" value="TNF"/>
    <property type="match status" value="1"/>
</dbReference>
<evidence type="ECO:0000313" key="5">
    <source>
        <dbReference type="RefSeq" id="XP_026099954.1"/>
    </source>
</evidence>